<evidence type="ECO:0000256" key="10">
    <source>
        <dbReference type="ARBA" id="ARBA00032565"/>
    </source>
</evidence>
<keyword evidence="3" id="KW-0813">Transport</keyword>
<evidence type="ECO:0000256" key="2">
    <source>
        <dbReference type="ARBA" id="ARBA00004514"/>
    </source>
</evidence>
<evidence type="ECO:0000313" key="13">
    <source>
        <dbReference type="EMBL" id="KAK3696981.1"/>
    </source>
</evidence>
<dbReference type="InterPro" id="IPR044536">
    <property type="entry name" value="PEX7"/>
</dbReference>
<evidence type="ECO:0000256" key="1">
    <source>
        <dbReference type="ARBA" id="ARBA00004253"/>
    </source>
</evidence>
<dbReference type="CDD" id="cd00200">
    <property type="entry name" value="WD40"/>
    <property type="match status" value="1"/>
</dbReference>
<dbReference type="Pfam" id="PF23609">
    <property type="entry name" value="Beta-prop_EIPR1"/>
    <property type="match status" value="1"/>
</dbReference>
<feature type="repeat" description="WD" evidence="11">
    <location>
        <begin position="232"/>
        <end position="274"/>
    </location>
</feature>
<dbReference type="Pfam" id="PF00400">
    <property type="entry name" value="WD40"/>
    <property type="match status" value="2"/>
</dbReference>
<evidence type="ECO:0000259" key="12">
    <source>
        <dbReference type="Pfam" id="PF23609"/>
    </source>
</evidence>
<dbReference type="AlphaFoldDB" id="A0AAE0XMW7"/>
<evidence type="ECO:0000256" key="3">
    <source>
        <dbReference type="ARBA" id="ARBA00022448"/>
    </source>
</evidence>
<dbReference type="InterPro" id="IPR015943">
    <property type="entry name" value="WD40/YVTN_repeat-like_dom_sf"/>
</dbReference>
<dbReference type="SMART" id="SM00320">
    <property type="entry name" value="WD40"/>
    <property type="match status" value="6"/>
</dbReference>
<dbReference type="GO" id="GO:0005782">
    <property type="term" value="C:peroxisomal matrix"/>
    <property type="evidence" value="ECO:0007669"/>
    <property type="project" value="UniProtKB-SubCell"/>
</dbReference>
<proteinExistence type="inferred from homology"/>
<name>A0AAE0XMW7_9GAST</name>
<evidence type="ECO:0000256" key="4">
    <source>
        <dbReference type="ARBA" id="ARBA00022490"/>
    </source>
</evidence>
<dbReference type="GO" id="GO:0005053">
    <property type="term" value="F:peroxisome matrix targeting signal-2 binding"/>
    <property type="evidence" value="ECO:0007669"/>
    <property type="project" value="InterPro"/>
</dbReference>
<dbReference type="GO" id="GO:0005829">
    <property type="term" value="C:cytosol"/>
    <property type="evidence" value="ECO:0007669"/>
    <property type="project" value="UniProtKB-SubCell"/>
</dbReference>
<evidence type="ECO:0000256" key="9">
    <source>
        <dbReference type="ARBA" id="ARBA00024017"/>
    </source>
</evidence>
<comment type="similarity">
    <text evidence="9">Belongs to the WD repeat peroxin-7 family.</text>
</comment>
<dbReference type="PROSITE" id="PS00678">
    <property type="entry name" value="WD_REPEATS_1"/>
    <property type="match status" value="4"/>
</dbReference>
<dbReference type="SUPFAM" id="SSF50978">
    <property type="entry name" value="WD40 repeat-like"/>
    <property type="match status" value="1"/>
</dbReference>
<dbReference type="PANTHER" id="PTHR46027:SF1">
    <property type="entry name" value="PEROXISOMAL TARGETING SIGNAL 2 RECEPTOR"/>
    <property type="match status" value="1"/>
</dbReference>
<reference evidence="13" key="1">
    <citation type="journal article" date="2023" name="G3 (Bethesda)">
        <title>A reference genome for the long-term kleptoplast-retaining sea slug Elysia crispata morphotype clarki.</title>
        <authorList>
            <person name="Eastman K.E."/>
            <person name="Pendleton A.L."/>
            <person name="Shaikh M.A."/>
            <person name="Suttiyut T."/>
            <person name="Ogas R."/>
            <person name="Tomko P."/>
            <person name="Gavelis G."/>
            <person name="Widhalm J.R."/>
            <person name="Wisecaver J.H."/>
        </authorList>
    </citation>
    <scope>NUCLEOTIDE SEQUENCE</scope>
    <source>
        <strain evidence="13">ECLA1</strain>
    </source>
</reference>
<dbReference type="PROSITE" id="PS50294">
    <property type="entry name" value="WD_REPEATS_REGION"/>
    <property type="match status" value="3"/>
</dbReference>
<accession>A0AAE0XMW7</accession>
<feature type="repeat" description="WD" evidence="11">
    <location>
        <begin position="188"/>
        <end position="226"/>
    </location>
</feature>
<evidence type="ECO:0000313" key="14">
    <source>
        <dbReference type="Proteomes" id="UP001283361"/>
    </source>
</evidence>
<evidence type="ECO:0000256" key="8">
    <source>
        <dbReference type="ARBA" id="ARBA00023140"/>
    </source>
</evidence>
<evidence type="ECO:0000256" key="5">
    <source>
        <dbReference type="ARBA" id="ARBA00022574"/>
    </source>
</evidence>
<dbReference type="PANTHER" id="PTHR46027">
    <property type="entry name" value="PEROXISOMAL TARGETING SIGNAL 2 RECEPTOR"/>
    <property type="match status" value="1"/>
</dbReference>
<keyword evidence="14" id="KW-1185">Reference proteome</keyword>
<dbReference type="InterPro" id="IPR019775">
    <property type="entry name" value="WD40_repeat_CS"/>
</dbReference>
<evidence type="ECO:0000256" key="11">
    <source>
        <dbReference type="PROSITE-ProRule" id="PRU00221"/>
    </source>
</evidence>
<comment type="caution">
    <text evidence="13">The sequence shown here is derived from an EMBL/GenBank/DDBJ whole genome shotgun (WGS) entry which is preliminary data.</text>
</comment>
<feature type="repeat" description="WD" evidence="11">
    <location>
        <begin position="144"/>
        <end position="186"/>
    </location>
</feature>
<feature type="repeat" description="WD" evidence="11">
    <location>
        <begin position="100"/>
        <end position="143"/>
    </location>
</feature>
<dbReference type="EMBL" id="JAWDGP010008026">
    <property type="protein sequence ID" value="KAK3696981.1"/>
    <property type="molecule type" value="Genomic_DNA"/>
</dbReference>
<keyword evidence="6" id="KW-0677">Repeat</keyword>
<sequence length="318" mass="36247">MNHTFKTQSRHGYSVQFSPFFPQRLACAASQYFGIAGCGSLFVLDVSPEGIRPVQVFDWNESLFDLVWAENNENILIACSGDGSIQVWDVAQPQGPLKVLREHSKEVNAVDWSQTRNEHLVISASWDKSIKLWDISRDESLQTFLGHDHIVYNASWSPHIQGLFSSVSGDGTLRLWDMRRSDNCVQLIHAHEGEILSCDWCKYDQNIIFSGGVDGLIKGWDFRNSKFPTCELRGHKYAVRRIRTSPFCGHIVASSSYDFTVKIWDVTRQSCLNTVEHHTEFVYGLDFNVHVPDQMADCGWDELLHVYNTPPYSKPQSI</sequence>
<dbReference type="InterPro" id="IPR001680">
    <property type="entry name" value="WD40_rpt"/>
</dbReference>
<keyword evidence="7" id="KW-0653">Protein transport</keyword>
<keyword evidence="4" id="KW-0963">Cytoplasm</keyword>
<dbReference type="Proteomes" id="UP001283361">
    <property type="component" value="Unassembled WGS sequence"/>
</dbReference>
<keyword evidence="5 11" id="KW-0853">WD repeat</keyword>
<dbReference type="PROSITE" id="PS50082">
    <property type="entry name" value="WD_REPEATS_2"/>
    <property type="match status" value="4"/>
</dbReference>
<keyword evidence="8" id="KW-0576">Peroxisome</keyword>
<dbReference type="PRINTS" id="PR00320">
    <property type="entry name" value="GPROTEINBRPT"/>
</dbReference>
<evidence type="ECO:0000256" key="6">
    <source>
        <dbReference type="ARBA" id="ARBA00022737"/>
    </source>
</evidence>
<evidence type="ECO:0000256" key="7">
    <source>
        <dbReference type="ARBA" id="ARBA00022927"/>
    </source>
</evidence>
<gene>
    <name evidence="13" type="ORF">RRG08_023171</name>
</gene>
<organism evidence="13 14">
    <name type="scientific">Elysia crispata</name>
    <name type="common">lettuce slug</name>
    <dbReference type="NCBI Taxonomy" id="231223"/>
    <lineage>
        <taxon>Eukaryota</taxon>
        <taxon>Metazoa</taxon>
        <taxon>Spiralia</taxon>
        <taxon>Lophotrochozoa</taxon>
        <taxon>Mollusca</taxon>
        <taxon>Gastropoda</taxon>
        <taxon>Heterobranchia</taxon>
        <taxon>Euthyneura</taxon>
        <taxon>Panpulmonata</taxon>
        <taxon>Sacoglossa</taxon>
        <taxon>Placobranchoidea</taxon>
        <taxon>Plakobranchidae</taxon>
        <taxon>Elysia</taxon>
    </lineage>
</organism>
<dbReference type="InterPro" id="IPR059104">
    <property type="entry name" value="Beta-prop_EIPR1-like"/>
</dbReference>
<dbReference type="Gene3D" id="2.130.10.10">
    <property type="entry name" value="YVTN repeat-like/Quinoprotein amine dehydrogenase"/>
    <property type="match status" value="1"/>
</dbReference>
<comment type="subcellular location">
    <subcellularLocation>
        <location evidence="2">Cytoplasm</location>
        <location evidence="2">Cytosol</location>
    </subcellularLocation>
    <subcellularLocation>
        <location evidence="1">Peroxisome matrix</location>
    </subcellularLocation>
</comment>
<dbReference type="InterPro" id="IPR020472">
    <property type="entry name" value="WD40_PAC1"/>
</dbReference>
<protein>
    <recommendedName>
        <fullName evidence="10">Peroxin-7</fullName>
    </recommendedName>
</protein>
<feature type="domain" description="EIPR1-like beta-propeller" evidence="12">
    <location>
        <begin position="146"/>
        <end position="264"/>
    </location>
</feature>
<dbReference type="GO" id="GO:0016558">
    <property type="term" value="P:protein import into peroxisome matrix"/>
    <property type="evidence" value="ECO:0007669"/>
    <property type="project" value="InterPro"/>
</dbReference>
<dbReference type="InterPro" id="IPR036322">
    <property type="entry name" value="WD40_repeat_dom_sf"/>
</dbReference>